<evidence type="ECO:0000313" key="3">
    <source>
        <dbReference type="EMBL" id="NVI46430.1"/>
    </source>
</evidence>
<accession>A0A973W3C9</accession>
<feature type="compositionally biased region" description="Basic and acidic residues" evidence="1">
    <location>
        <begin position="75"/>
        <end position="96"/>
    </location>
</feature>
<comment type="caution">
    <text evidence="3">The sequence shown here is derived from an EMBL/GenBank/DDBJ whole genome shotgun (WGS) entry which is preliminary data.</text>
</comment>
<keyword evidence="2" id="KW-0472">Membrane</keyword>
<feature type="region of interest" description="Disordered" evidence="1">
    <location>
        <begin position="59"/>
        <end position="96"/>
    </location>
</feature>
<organism evidence="3">
    <name type="scientific">Bradyrhizobium septentrionale</name>
    <dbReference type="NCBI Taxonomy" id="1404411"/>
    <lineage>
        <taxon>Bacteria</taxon>
        <taxon>Pseudomonadati</taxon>
        <taxon>Pseudomonadota</taxon>
        <taxon>Alphaproteobacteria</taxon>
        <taxon>Hyphomicrobiales</taxon>
        <taxon>Nitrobacteraceae</taxon>
        <taxon>Bradyrhizobium</taxon>
    </lineage>
</organism>
<dbReference type="EMBL" id="JAAOLE020000001">
    <property type="protein sequence ID" value="NVI46430.1"/>
    <property type="molecule type" value="Genomic_DNA"/>
</dbReference>
<gene>
    <name evidence="3" type="ORF">HAP48_026415</name>
</gene>
<sequence length="96" mass="10570">MKSIVPNYPMPSQSILVPNETEVRVRLWATSSVTISWVEMGMILAAHVVLGFLIGLATTTRRHSPPPSLRSARAPADRRRTENTSSSSERRVSTPA</sequence>
<evidence type="ECO:0000256" key="1">
    <source>
        <dbReference type="SAM" id="MobiDB-lite"/>
    </source>
</evidence>
<dbReference type="RefSeq" id="WP_166205752.1">
    <property type="nucleotide sequence ID" value="NZ_CP088285.1"/>
</dbReference>
<reference evidence="3" key="1">
    <citation type="submission" date="2020-06" db="EMBL/GenBank/DDBJ databases">
        <title>Whole Genome Sequence of Bradyrhizobium sp. Strain 1S1.</title>
        <authorList>
            <person name="Bromfield E.S.P."/>
            <person name="Cloutier S."/>
        </authorList>
    </citation>
    <scope>NUCLEOTIDE SEQUENCE [LARGE SCALE GENOMIC DNA]</scope>
    <source>
        <strain evidence="3">1S1</strain>
    </source>
</reference>
<feature type="transmembrane region" description="Helical" evidence="2">
    <location>
        <begin position="35"/>
        <end position="57"/>
    </location>
</feature>
<keyword evidence="2" id="KW-0812">Transmembrane</keyword>
<dbReference type="AlphaFoldDB" id="A0A973W3C9"/>
<name>A0A973W3C9_9BRAD</name>
<evidence type="ECO:0000256" key="2">
    <source>
        <dbReference type="SAM" id="Phobius"/>
    </source>
</evidence>
<keyword evidence="2" id="KW-1133">Transmembrane helix</keyword>
<protein>
    <submittedName>
        <fullName evidence="3">Uncharacterized protein</fullName>
    </submittedName>
</protein>
<proteinExistence type="predicted"/>